<feature type="region of interest" description="Disordered" evidence="1">
    <location>
        <begin position="53"/>
        <end position="102"/>
    </location>
</feature>
<proteinExistence type="predicted"/>
<evidence type="ECO:0000313" key="2">
    <source>
        <dbReference type="EMBL" id="CAB9529742.1"/>
    </source>
</evidence>
<accession>A0A9N8EZ42</accession>
<protein>
    <submittedName>
        <fullName evidence="2">Uncharacterized protein</fullName>
    </submittedName>
</protein>
<dbReference type="Proteomes" id="UP001153069">
    <property type="component" value="Unassembled WGS sequence"/>
</dbReference>
<feature type="region of interest" description="Disordered" evidence="1">
    <location>
        <begin position="1"/>
        <end position="25"/>
    </location>
</feature>
<keyword evidence="3" id="KW-1185">Reference proteome</keyword>
<dbReference type="AlphaFoldDB" id="A0A9N8EZ42"/>
<reference evidence="2" key="1">
    <citation type="submission" date="2020-06" db="EMBL/GenBank/DDBJ databases">
        <authorList>
            <consortium name="Plant Systems Biology data submission"/>
        </authorList>
    </citation>
    <scope>NUCLEOTIDE SEQUENCE</scope>
    <source>
        <strain evidence="2">D6</strain>
    </source>
</reference>
<comment type="caution">
    <text evidence="2">The sequence shown here is derived from an EMBL/GenBank/DDBJ whole genome shotgun (WGS) entry which is preliminary data.</text>
</comment>
<organism evidence="2 3">
    <name type="scientific">Seminavis robusta</name>
    <dbReference type="NCBI Taxonomy" id="568900"/>
    <lineage>
        <taxon>Eukaryota</taxon>
        <taxon>Sar</taxon>
        <taxon>Stramenopiles</taxon>
        <taxon>Ochrophyta</taxon>
        <taxon>Bacillariophyta</taxon>
        <taxon>Bacillariophyceae</taxon>
        <taxon>Bacillariophycidae</taxon>
        <taxon>Naviculales</taxon>
        <taxon>Naviculaceae</taxon>
        <taxon>Seminavis</taxon>
    </lineage>
</organism>
<dbReference type="EMBL" id="CAICTM010002607">
    <property type="protein sequence ID" value="CAB9529742.1"/>
    <property type="molecule type" value="Genomic_DNA"/>
</dbReference>
<gene>
    <name evidence="2" type="ORF">SEMRO_2609_G332510.1</name>
</gene>
<sequence length="102" mass="11373">MSPKIESPRVSAAADASQGRRDDFHFEEEEYWFDGDYDYDDYAEYDDFQACQRGGGGGSKVSQKNAKRQTQRGGGGGAGTIYSSKHIRAKENLRTTAPKRNK</sequence>
<name>A0A9N8EZ42_9STRA</name>
<evidence type="ECO:0000256" key="1">
    <source>
        <dbReference type="SAM" id="MobiDB-lite"/>
    </source>
</evidence>
<evidence type="ECO:0000313" key="3">
    <source>
        <dbReference type="Proteomes" id="UP001153069"/>
    </source>
</evidence>